<accession>A0A6A7XYV1</accession>
<comment type="caution">
    <text evidence="1">The sequence shown here is derived from an EMBL/GenBank/DDBJ whole genome shotgun (WGS) entry which is preliminary data.</text>
</comment>
<dbReference type="EMBL" id="VWNA01000001">
    <property type="protein sequence ID" value="MQT11488.1"/>
    <property type="molecule type" value="Genomic_DNA"/>
</dbReference>
<organism evidence="1 2">
    <name type="scientific">Segnochrobactrum spirostomi</name>
    <dbReference type="NCBI Taxonomy" id="2608987"/>
    <lineage>
        <taxon>Bacteria</taxon>
        <taxon>Pseudomonadati</taxon>
        <taxon>Pseudomonadota</taxon>
        <taxon>Alphaproteobacteria</taxon>
        <taxon>Hyphomicrobiales</taxon>
        <taxon>Segnochrobactraceae</taxon>
        <taxon>Segnochrobactrum</taxon>
    </lineage>
</organism>
<protein>
    <submittedName>
        <fullName evidence="1">Uncharacterized protein</fullName>
    </submittedName>
</protein>
<evidence type="ECO:0000313" key="2">
    <source>
        <dbReference type="Proteomes" id="UP000332515"/>
    </source>
</evidence>
<evidence type="ECO:0000313" key="1">
    <source>
        <dbReference type="EMBL" id="MQT11488.1"/>
    </source>
</evidence>
<dbReference type="Proteomes" id="UP000332515">
    <property type="component" value="Unassembled WGS sequence"/>
</dbReference>
<dbReference type="RefSeq" id="WP_153478223.1">
    <property type="nucleotide sequence ID" value="NZ_VWNA01000001.1"/>
</dbReference>
<gene>
    <name evidence="1" type="ORF">F0357_02115</name>
</gene>
<proteinExistence type="predicted"/>
<reference evidence="1 2" key="1">
    <citation type="submission" date="2019-09" db="EMBL/GenBank/DDBJ databases">
        <title>Segnochrobactrum spirostomi gen. nov., sp. nov., isolated from the ciliate Spirostomum cf. yagiui and description of a novel family, Segnochrobactraceae fam. nov. within the order Rhizobiales of the class Alphaproteobacteria.</title>
        <authorList>
            <person name="Akter S."/>
            <person name="Shazib S.U.A."/>
            <person name="Shin M.K."/>
        </authorList>
    </citation>
    <scope>NUCLEOTIDE SEQUENCE [LARGE SCALE GENOMIC DNA]</scope>
    <source>
        <strain evidence="1 2">Sp-1</strain>
    </source>
</reference>
<sequence length="508" mass="57536">MNSGEARRWIEAHFGSLARSEKSKNTPIADEEFEKALAGLRFFSLRRNKDYLTIERFLWAGCAKFDRWFAPSPPSVPKSYSRLLNEFADRLGNHERIPMNSPVFKVHALRDEVYTEFVGKKLPLGKAYMAACERFQARLDEIPVPQNDMKRSELLTAKANLRAILSGLTEGLLITKLRTTLPYPLCRQPFRLSLEWEGLSVSVKITSKFVTPREFLVQTQSPYAIRPFTSTRWQFGETRFDIEISGLIDPSIQVDPLQIPGLAVPLDFWPNGMRVAYDIIDMCCWALRGNSQYVGLWAPAPGDLSEIESAIQVAGRPEMDFIRRANPSLPVEIFLPTDEILEIEVGKVSPVSWHSRCRAAAEHYAMHGEAREAIFWLNVGVEALLRSRMDAAIAANNVNVDIDNLQGGDSYWDEAKRVLGEQFPDISEEIIWPSSRKKPSLFQQLKIFCKAVPGAPDFATVKTAYARVAQNRNDLFHGNSDATISIEDVRQALVNFDWLDQKFCNADC</sequence>
<keyword evidence="2" id="KW-1185">Reference proteome</keyword>
<dbReference type="AlphaFoldDB" id="A0A6A7XYV1"/>
<name>A0A6A7XYV1_9HYPH</name>